<proteinExistence type="predicted"/>
<keyword evidence="2" id="KW-1185">Reference proteome</keyword>
<sequence>MCVIDSRYDADGLDSVGHSLSIRVKYYWSFEYRLRWKTSMCPQHSTRLPKASKNRPQKSPVSDEDVIQRRLKSQRRRTWQRKTEADDSVVDTDERRQRDLIDIIDCTHDDENVTMEQTVEINDTGLTESDEDCISVCSSIASGPSLLHHATPKKPKPSQGLCSACRKIYQKAKRTKAPIKNKLLDIDPESLTCDQWVLIKRWTPRRLTNVRGDFLSHAQLDKEVGVREGTSSACSRPHTFLQRNLRLCVRVTKKNQKKRTGRKRRRNGSQGSRAAKQQRLHSNHHRRHTGLTSLDEDLRSEGRRHQETNNQSNTDMPVDLTPCSVILENIRPTEKRPKQKKTNAAGRFRDLLAQLHSNSSMIVRETR</sequence>
<name>A0A9Y4KBY4_9TELE</name>
<dbReference type="Proteomes" id="UP000694891">
    <property type="component" value="Unplaced"/>
</dbReference>
<feature type="region of interest" description="Disordered" evidence="1">
    <location>
        <begin position="251"/>
        <end position="319"/>
    </location>
</feature>
<evidence type="ECO:0000313" key="3">
    <source>
        <dbReference type="RefSeq" id="XP_008286732.1"/>
    </source>
</evidence>
<organism evidence="2 3">
    <name type="scientific">Stegastes partitus</name>
    <name type="common">bicolor damselfish</name>
    <dbReference type="NCBI Taxonomy" id="144197"/>
    <lineage>
        <taxon>Eukaryota</taxon>
        <taxon>Metazoa</taxon>
        <taxon>Chordata</taxon>
        <taxon>Craniata</taxon>
        <taxon>Vertebrata</taxon>
        <taxon>Euteleostomi</taxon>
        <taxon>Actinopterygii</taxon>
        <taxon>Neopterygii</taxon>
        <taxon>Teleostei</taxon>
        <taxon>Neoteleostei</taxon>
        <taxon>Acanthomorphata</taxon>
        <taxon>Ovalentaria</taxon>
        <taxon>Pomacentridae</taxon>
        <taxon>Stegastes</taxon>
    </lineage>
</organism>
<gene>
    <name evidence="3" type="primary">LOC103362218</name>
</gene>
<feature type="compositionally biased region" description="Basic residues" evidence="1">
    <location>
        <begin position="276"/>
        <end position="289"/>
    </location>
</feature>
<protein>
    <submittedName>
        <fullName evidence="3">Uncharacterized protein LOC103362218 isoform X1</fullName>
    </submittedName>
</protein>
<evidence type="ECO:0000256" key="1">
    <source>
        <dbReference type="SAM" id="MobiDB-lite"/>
    </source>
</evidence>
<dbReference type="GeneID" id="103362218"/>
<feature type="compositionally biased region" description="Basic and acidic residues" evidence="1">
    <location>
        <begin position="296"/>
        <end position="307"/>
    </location>
</feature>
<dbReference type="RefSeq" id="XP_008286732.1">
    <property type="nucleotide sequence ID" value="XM_008288510.1"/>
</dbReference>
<feature type="compositionally biased region" description="Basic residues" evidence="1">
    <location>
        <begin position="251"/>
        <end position="267"/>
    </location>
</feature>
<reference evidence="3" key="1">
    <citation type="submission" date="2025-08" db="UniProtKB">
        <authorList>
            <consortium name="RefSeq"/>
        </authorList>
    </citation>
    <scope>IDENTIFICATION</scope>
</reference>
<accession>A0A9Y4KBY4</accession>
<dbReference type="AlphaFoldDB" id="A0A9Y4KBY4"/>
<evidence type="ECO:0000313" key="2">
    <source>
        <dbReference type="Proteomes" id="UP000694891"/>
    </source>
</evidence>
<feature type="region of interest" description="Disordered" evidence="1">
    <location>
        <begin position="44"/>
        <end position="66"/>
    </location>
</feature>